<feature type="region of interest" description="Disordered" evidence="2">
    <location>
        <begin position="1"/>
        <end position="53"/>
    </location>
</feature>
<keyword evidence="5" id="KW-1185">Reference proteome</keyword>
<evidence type="ECO:0000259" key="3">
    <source>
        <dbReference type="PROSITE" id="PS50011"/>
    </source>
</evidence>
<keyword evidence="4" id="KW-0808">Transferase</keyword>
<dbReference type="EMBL" id="OW240921">
    <property type="protein sequence ID" value="CAH2319916.1"/>
    <property type="molecule type" value="Genomic_DNA"/>
</dbReference>
<gene>
    <name evidence="4" type="ORF">PECUL_23A027005</name>
</gene>
<accession>A0AAD1WS72</accession>
<protein>
    <submittedName>
        <fullName evidence="4">Kinase C eta type</fullName>
    </submittedName>
</protein>
<evidence type="ECO:0000313" key="4">
    <source>
        <dbReference type="EMBL" id="CAH2319916.1"/>
    </source>
</evidence>
<dbReference type="GO" id="GO:0005524">
    <property type="term" value="F:ATP binding"/>
    <property type="evidence" value="ECO:0007669"/>
    <property type="project" value="UniProtKB-UniRule"/>
</dbReference>
<evidence type="ECO:0000313" key="5">
    <source>
        <dbReference type="Proteomes" id="UP001295444"/>
    </source>
</evidence>
<feature type="compositionally biased region" description="Basic and acidic residues" evidence="2">
    <location>
        <begin position="41"/>
        <end position="50"/>
    </location>
</feature>
<feature type="domain" description="Protein kinase" evidence="3">
    <location>
        <begin position="58"/>
        <end position="106"/>
    </location>
</feature>
<proteinExistence type="predicted"/>
<reference evidence="4" key="1">
    <citation type="submission" date="2022-03" db="EMBL/GenBank/DDBJ databases">
        <authorList>
            <person name="Alioto T."/>
            <person name="Alioto T."/>
            <person name="Gomez Garrido J."/>
        </authorList>
    </citation>
    <scope>NUCLEOTIDE SEQUENCE</scope>
</reference>
<evidence type="ECO:0000256" key="2">
    <source>
        <dbReference type="SAM" id="MobiDB-lite"/>
    </source>
</evidence>
<dbReference type="PROSITE" id="PS00107">
    <property type="entry name" value="PROTEIN_KINASE_ATP"/>
    <property type="match status" value="1"/>
</dbReference>
<organism evidence="4 5">
    <name type="scientific">Pelobates cultripes</name>
    <name type="common">Western spadefoot toad</name>
    <dbReference type="NCBI Taxonomy" id="61616"/>
    <lineage>
        <taxon>Eukaryota</taxon>
        <taxon>Metazoa</taxon>
        <taxon>Chordata</taxon>
        <taxon>Craniata</taxon>
        <taxon>Vertebrata</taxon>
        <taxon>Euteleostomi</taxon>
        <taxon>Amphibia</taxon>
        <taxon>Batrachia</taxon>
        <taxon>Anura</taxon>
        <taxon>Pelobatoidea</taxon>
        <taxon>Pelobatidae</taxon>
        <taxon>Pelobates</taxon>
    </lineage>
</organism>
<dbReference type="SUPFAM" id="SSF56112">
    <property type="entry name" value="Protein kinase-like (PK-like)"/>
    <property type="match status" value="1"/>
</dbReference>
<name>A0AAD1WS72_PELCU</name>
<keyword evidence="1" id="KW-0547">Nucleotide-binding</keyword>
<feature type="binding site" evidence="1">
    <location>
        <position position="87"/>
    </location>
    <ligand>
        <name>ATP</name>
        <dbReference type="ChEBI" id="CHEBI:30616"/>
    </ligand>
</feature>
<evidence type="ECO:0000256" key="1">
    <source>
        <dbReference type="PROSITE-ProRule" id="PRU10141"/>
    </source>
</evidence>
<dbReference type="InterPro" id="IPR017441">
    <property type="entry name" value="Protein_kinase_ATP_BS"/>
</dbReference>
<dbReference type="GO" id="GO:0004672">
    <property type="term" value="F:protein kinase activity"/>
    <property type="evidence" value="ECO:0007669"/>
    <property type="project" value="InterPro"/>
</dbReference>
<dbReference type="Proteomes" id="UP001295444">
    <property type="component" value="Chromosome 10"/>
</dbReference>
<dbReference type="InterPro" id="IPR000719">
    <property type="entry name" value="Prot_kinase_dom"/>
</dbReference>
<dbReference type="InterPro" id="IPR011009">
    <property type="entry name" value="Kinase-like_dom_sf"/>
</dbReference>
<keyword evidence="1" id="KW-0067">ATP-binding</keyword>
<keyword evidence="4" id="KW-0418">Kinase</keyword>
<feature type="compositionally biased region" description="Basic residues" evidence="2">
    <location>
        <begin position="1"/>
        <end position="11"/>
    </location>
</feature>
<sequence>MTKGKNKKGKKEKTNNPKKQQTKGKLPCRNAKSRKQTGNKNLKDGNKEKQPALSLDRFTFHQLLGEGNYGKVMLATDNVTKQSVAVKILKKNMLLDDDMDNTLLER</sequence>
<dbReference type="Gene3D" id="3.30.200.20">
    <property type="entry name" value="Phosphorylase Kinase, domain 1"/>
    <property type="match status" value="1"/>
</dbReference>
<dbReference type="AlphaFoldDB" id="A0AAD1WS72"/>
<dbReference type="PROSITE" id="PS50011">
    <property type="entry name" value="PROTEIN_KINASE_DOM"/>
    <property type="match status" value="1"/>
</dbReference>